<feature type="compositionally biased region" description="Basic residues" evidence="1">
    <location>
        <begin position="33"/>
        <end position="43"/>
    </location>
</feature>
<evidence type="ECO:0000313" key="3">
    <source>
        <dbReference type="EMBL" id="CAB9521415.1"/>
    </source>
</evidence>
<dbReference type="AlphaFoldDB" id="A0A9N8EJC0"/>
<keyword evidence="2" id="KW-0472">Membrane</keyword>
<dbReference type="EMBL" id="CAICTM010001190">
    <property type="protein sequence ID" value="CAB9521415.1"/>
    <property type="molecule type" value="Genomic_DNA"/>
</dbReference>
<feature type="region of interest" description="Disordered" evidence="1">
    <location>
        <begin position="131"/>
        <end position="237"/>
    </location>
</feature>
<proteinExistence type="predicted"/>
<feature type="compositionally biased region" description="Basic and acidic residues" evidence="1">
    <location>
        <begin position="226"/>
        <end position="237"/>
    </location>
</feature>
<dbReference type="Proteomes" id="UP001153069">
    <property type="component" value="Unassembled WGS sequence"/>
</dbReference>
<feature type="compositionally biased region" description="Basic and acidic residues" evidence="1">
    <location>
        <begin position="135"/>
        <end position="150"/>
    </location>
</feature>
<keyword evidence="4" id="KW-1185">Reference proteome</keyword>
<reference evidence="3" key="1">
    <citation type="submission" date="2020-06" db="EMBL/GenBank/DDBJ databases">
        <authorList>
            <consortium name="Plant Systems Biology data submission"/>
        </authorList>
    </citation>
    <scope>NUCLEOTIDE SEQUENCE</scope>
    <source>
        <strain evidence="3">D6</strain>
    </source>
</reference>
<feature type="compositionally biased region" description="Basic residues" evidence="1">
    <location>
        <begin position="201"/>
        <end position="225"/>
    </location>
</feature>
<feature type="transmembrane region" description="Helical" evidence="2">
    <location>
        <begin position="105"/>
        <end position="125"/>
    </location>
</feature>
<name>A0A9N8EJC0_9STRA</name>
<keyword evidence="2" id="KW-1133">Transmembrane helix</keyword>
<comment type="caution">
    <text evidence="3">The sequence shown here is derived from an EMBL/GenBank/DDBJ whole genome shotgun (WGS) entry which is preliminary data.</text>
</comment>
<evidence type="ECO:0000256" key="2">
    <source>
        <dbReference type="SAM" id="Phobius"/>
    </source>
</evidence>
<sequence length="237" mass="26278">MTIDVKAHATGLPELGSSSSRGSSSSSGISRNGSRKLNMKRPNHLRRRAEEIDYWRKRAGWFDDDVSMREFNNGVYDTYYQIDDDAVLESGGQKGGGKRQGLGTFLKVASALLALIVFLLLFRAITRRIAPAKKSSKDGKSSKSRSESKSRSGRSSSSRSRSGRSTSGRSRSGRSRSRSRKSSSSSNYELMDDKTDAQSRKSSRSRSRSRRSRSRSSRTRSKSKSRASESTKEVVLV</sequence>
<gene>
    <name evidence="3" type="ORF">SEMRO_1192_G251090.1</name>
</gene>
<feature type="compositionally biased region" description="Low complexity" evidence="1">
    <location>
        <begin position="153"/>
        <end position="170"/>
    </location>
</feature>
<keyword evidence="2" id="KW-0812">Transmembrane</keyword>
<feature type="compositionally biased region" description="Basic residues" evidence="1">
    <location>
        <begin position="171"/>
        <end position="181"/>
    </location>
</feature>
<protein>
    <submittedName>
        <fullName evidence="3">Uncharacterized protein</fullName>
    </submittedName>
</protein>
<organism evidence="3 4">
    <name type="scientific">Seminavis robusta</name>
    <dbReference type="NCBI Taxonomy" id="568900"/>
    <lineage>
        <taxon>Eukaryota</taxon>
        <taxon>Sar</taxon>
        <taxon>Stramenopiles</taxon>
        <taxon>Ochrophyta</taxon>
        <taxon>Bacillariophyta</taxon>
        <taxon>Bacillariophyceae</taxon>
        <taxon>Bacillariophycidae</taxon>
        <taxon>Naviculales</taxon>
        <taxon>Naviculaceae</taxon>
        <taxon>Seminavis</taxon>
    </lineage>
</organism>
<dbReference type="OrthoDB" id="49025at2759"/>
<feature type="region of interest" description="Disordered" evidence="1">
    <location>
        <begin position="1"/>
        <end position="43"/>
    </location>
</feature>
<feature type="compositionally biased region" description="Low complexity" evidence="1">
    <location>
        <begin position="16"/>
        <end position="32"/>
    </location>
</feature>
<evidence type="ECO:0000256" key="1">
    <source>
        <dbReference type="SAM" id="MobiDB-lite"/>
    </source>
</evidence>
<accession>A0A9N8EJC0</accession>
<evidence type="ECO:0000313" key="4">
    <source>
        <dbReference type="Proteomes" id="UP001153069"/>
    </source>
</evidence>